<feature type="transmembrane region" description="Helical" evidence="1">
    <location>
        <begin position="48"/>
        <end position="70"/>
    </location>
</feature>
<reference evidence="2 3" key="1">
    <citation type="journal article" date="2016" name="Genome Announc.">
        <title>Complete Genome and Plasmid Sequences for Rhodococcus fascians D188 and Draft Sequences for Rhodococcus Isolates PBTS 1 and PBTS 2.</title>
        <authorList>
            <person name="Stamler R.A."/>
            <person name="Vereecke D."/>
            <person name="Zhang Y."/>
            <person name="Schilkey F."/>
            <person name="Devitt N."/>
            <person name="Randall J.J."/>
        </authorList>
    </citation>
    <scope>NUCLEOTIDE SEQUENCE [LARGE SCALE GENOMIC DNA]</scope>
    <source>
        <strain evidence="2 3">PBTS2</strain>
    </source>
</reference>
<reference evidence="3" key="2">
    <citation type="submission" date="2016-04" db="EMBL/GenBank/DDBJ databases">
        <title>Complete Genome and Plasmid Sequences for Rhodococcus fascians D188 and Draft Sequences for Rhodococcus spp. Isolates PBTS 1 and PBTS 2.</title>
        <authorList>
            <person name="Stamer R."/>
            <person name="Vereecke D."/>
            <person name="Zhang Y."/>
            <person name="Schilkey F."/>
            <person name="Devitt N."/>
            <person name="Randall J."/>
        </authorList>
    </citation>
    <scope>NUCLEOTIDE SEQUENCE [LARGE SCALE GENOMIC DNA]</scope>
    <source>
        <strain evidence="3">PBTS2</strain>
    </source>
</reference>
<evidence type="ECO:0000313" key="2">
    <source>
        <dbReference type="EMBL" id="AMY21383.1"/>
    </source>
</evidence>
<keyword evidence="1" id="KW-0812">Transmembrane</keyword>
<protein>
    <recommendedName>
        <fullName evidence="4">ATP synthase protein I2</fullName>
    </recommendedName>
</protein>
<evidence type="ECO:0000313" key="3">
    <source>
        <dbReference type="Proteomes" id="UP000076038"/>
    </source>
</evidence>
<dbReference type="KEGG" id="rhs:A3Q41_00054"/>
<keyword evidence="1" id="KW-0472">Membrane</keyword>
<proteinExistence type="predicted"/>
<organism evidence="2 3">
    <name type="scientific">Rhodococcoides fascians</name>
    <name type="common">Rhodococcus fascians</name>
    <dbReference type="NCBI Taxonomy" id="1828"/>
    <lineage>
        <taxon>Bacteria</taxon>
        <taxon>Bacillati</taxon>
        <taxon>Actinomycetota</taxon>
        <taxon>Actinomycetes</taxon>
        <taxon>Mycobacteriales</taxon>
        <taxon>Nocardiaceae</taxon>
        <taxon>Rhodococcoides</taxon>
    </lineage>
</organism>
<dbReference type="Proteomes" id="UP000076038">
    <property type="component" value="Chromosome"/>
</dbReference>
<evidence type="ECO:0008006" key="4">
    <source>
        <dbReference type="Google" id="ProtNLM"/>
    </source>
</evidence>
<gene>
    <name evidence="2" type="ORF">A3Q41_00054</name>
</gene>
<accession>A0A143QDW6</accession>
<sequence length="180" mass="18398">MSDAADLLRGSSVVPRLVPDTGCDWVLSTTVTFTPQPMPDQFAPLRAAVRYGLIGLVVLTVVSVGISVAAAGTPGLWGSIIGVAIGGGFVITTALSVALTTRFPASAVGALLLGGWLVKMVIALIVLVALKDADFYNRYSLGLTILGALVVVLGAEVFGVVKTKVGYVDSVPADGNPDKS</sequence>
<name>A0A143QDW6_RHOFA</name>
<keyword evidence="3" id="KW-1185">Reference proteome</keyword>
<dbReference type="AlphaFoldDB" id="A0A143QDW6"/>
<evidence type="ECO:0000256" key="1">
    <source>
        <dbReference type="SAM" id="Phobius"/>
    </source>
</evidence>
<feature type="transmembrane region" description="Helical" evidence="1">
    <location>
        <begin position="107"/>
        <end position="129"/>
    </location>
</feature>
<dbReference type="PATRIC" id="fig|1653479.3.peg.52"/>
<feature type="transmembrane region" description="Helical" evidence="1">
    <location>
        <begin position="76"/>
        <end position="100"/>
    </location>
</feature>
<keyword evidence="1" id="KW-1133">Transmembrane helix</keyword>
<dbReference type="EMBL" id="CP015220">
    <property type="protein sequence ID" value="AMY21383.1"/>
    <property type="molecule type" value="Genomic_DNA"/>
</dbReference>
<feature type="transmembrane region" description="Helical" evidence="1">
    <location>
        <begin position="141"/>
        <end position="161"/>
    </location>
</feature>